<organism evidence="2 3">
    <name type="scientific">Cylindrobasidium torrendii FP15055 ss-10</name>
    <dbReference type="NCBI Taxonomy" id="1314674"/>
    <lineage>
        <taxon>Eukaryota</taxon>
        <taxon>Fungi</taxon>
        <taxon>Dikarya</taxon>
        <taxon>Basidiomycota</taxon>
        <taxon>Agaricomycotina</taxon>
        <taxon>Agaricomycetes</taxon>
        <taxon>Agaricomycetidae</taxon>
        <taxon>Agaricales</taxon>
        <taxon>Marasmiineae</taxon>
        <taxon>Physalacriaceae</taxon>
        <taxon>Cylindrobasidium</taxon>
    </lineage>
</organism>
<dbReference type="Proteomes" id="UP000054007">
    <property type="component" value="Unassembled WGS sequence"/>
</dbReference>
<name>A0A0D7BBK2_9AGAR</name>
<sequence>MDYIQSYSHSNKRPTCDEISSFARQRAALTKAIDDVNKLKRRLAARARALNFALSPIRRIPDDLLGYIFDFCVSDGHDNPHMDPASPPWSLTGVCQTWRAVSTASSGLWSSFSISDTRYVMLGSRYSSLDSYVSAVKRTSQLSQQRPLRIQLLDIDSMSPDYHSFGMNIIASLSETATASRIRSLRVISKFSVIRAVSGMLLPSLENLEIKLLLPRMGPNPEEDFSRPISFNFENAPKLRRYKEGHSHQAEINMPWAQLTHSCLYHQSFVHVPKLRDVEVLILNGQDGQFAELQDHRVVLPRLRCLEIVSRHSPALPGRIPTTVFECFDIPALDELKITSIQTLGPNEPMDAFFAAFIVFSPFFGACPSCCSFTLR</sequence>
<accession>A0A0D7BBK2</accession>
<evidence type="ECO:0008006" key="4">
    <source>
        <dbReference type="Google" id="ProtNLM"/>
    </source>
</evidence>
<dbReference type="STRING" id="1314674.A0A0D7BBK2"/>
<keyword evidence="1" id="KW-1133">Transmembrane helix</keyword>
<evidence type="ECO:0000313" key="2">
    <source>
        <dbReference type="EMBL" id="KIY67902.1"/>
    </source>
</evidence>
<keyword evidence="1" id="KW-0472">Membrane</keyword>
<evidence type="ECO:0000313" key="3">
    <source>
        <dbReference type="Proteomes" id="UP000054007"/>
    </source>
</evidence>
<keyword evidence="3" id="KW-1185">Reference proteome</keyword>
<dbReference type="AlphaFoldDB" id="A0A0D7BBK2"/>
<evidence type="ECO:0000256" key="1">
    <source>
        <dbReference type="SAM" id="Phobius"/>
    </source>
</evidence>
<dbReference type="EMBL" id="KN880514">
    <property type="protein sequence ID" value="KIY67902.1"/>
    <property type="molecule type" value="Genomic_DNA"/>
</dbReference>
<gene>
    <name evidence="2" type="ORF">CYLTODRAFT_277888</name>
</gene>
<keyword evidence="1" id="KW-0812">Transmembrane</keyword>
<reference evidence="2 3" key="1">
    <citation type="journal article" date="2015" name="Fungal Genet. Biol.">
        <title>Evolution of novel wood decay mechanisms in Agaricales revealed by the genome sequences of Fistulina hepatica and Cylindrobasidium torrendii.</title>
        <authorList>
            <person name="Floudas D."/>
            <person name="Held B.W."/>
            <person name="Riley R."/>
            <person name="Nagy L.G."/>
            <person name="Koehler G."/>
            <person name="Ransdell A.S."/>
            <person name="Younus H."/>
            <person name="Chow J."/>
            <person name="Chiniquy J."/>
            <person name="Lipzen A."/>
            <person name="Tritt A."/>
            <person name="Sun H."/>
            <person name="Haridas S."/>
            <person name="LaButti K."/>
            <person name="Ohm R.A."/>
            <person name="Kues U."/>
            <person name="Blanchette R.A."/>
            <person name="Grigoriev I.V."/>
            <person name="Minto R.E."/>
            <person name="Hibbett D.S."/>
        </authorList>
    </citation>
    <scope>NUCLEOTIDE SEQUENCE [LARGE SCALE GENOMIC DNA]</scope>
    <source>
        <strain evidence="2 3">FP15055 ss-10</strain>
    </source>
</reference>
<feature type="transmembrane region" description="Helical" evidence="1">
    <location>
        <begin position="352"/>
        <end position="375"/>
    </location>
</feature>
<proteinExistence type="predicted"/>
<dbReference type="OrthoDB" id="2269034at2759"/>
<protein>
    <recommendedName>
        <fullName evidence="4">F-box domain-containing protein</fullName>
    </recommendedName>
</protein>